<sequence length="82" mass="8757">MSHPFRPFAAARPRPEDPSASLAPGIIVALVLAAIAVLTASLGPRMRSADTALETRLAAPAHDTCWQHTPQARSCQPDLLLY</sequence>
<gene>
    <name evidence="2" type="ORF">FQ775_17740</name>
</gene>
<keyword evidence="1" id="KW-1133">Transmembrane helix</keyword>
<accession>A0A5B8L2E2</accession>
<proteinExistence type="predicted"/>
<protein>
    <submittedName>
        <fullName evidence="2">Uncharacterized protein</fullName>
    </submittedName>
</protein>
<dbReference type="AlphaFoldDB" id="A0A5B8L2E2"/>
<keyword evidence="3" id="KW-1185">Reference proteome</keyword>
<dbReference type="KEGG" id="niy:FQ775_17740"/>
<evidence type="ECO:0000313" key="2">
    <source>
        <dbReference type="EMBL" id="QDZ02075.1"/>
    </source>
</evidence>
<feature type="transmembrane region" description="Helical" evidence="1">
    <location>
        <begin position="20"/>
        <end position="40"/>
    </location>
</feature>
<evidence type="ECO:0000256" key="1">
    <source>
        <dbReference type="SAM" id="Phobius"/>
    </source>
</evidence>
<name>A0A5B8L2E2_9HYPH</name>
<reference evidence="2" key="1">
    <citation type="submission" date="2020-04" db="EMBL/GenBank/DDBJ databases">
        <title>Nitratireductor sp. nov. isolated from mangrove soil.</title>
        <authorList>
            <person name="Ye Y."/>
        </authorList>
    </citation>
    <scope>NUCLEOTIDE SEQUENCE</scope>
    <source>
        <strain evidence="2">SY7</strain>
    </source>
</reference>
<keyword evidence="1" id="KW-0812">Transmembrane</keyword>
<dbReference type="EMBL" id="CP042301">
    <property type="protein sequence ID" value="QDZ02075.1"/>
    <property type="molecule type" value="Genomic_DNA"/>
</dbReference>
<keyword evidence="1" id="KW-0472">Membrane</keyword>
<evidence type="ECO:0000313" key="3">
    <source>
        <dbReference type="Proteomes" id="UP000321389"/>
    </source>
</evidence>
<dbReference type="Proteomes" id="UP000321389">
    <property type="component" value="Chromosome"/>
</dbReference>
<dbReference type="RefSeq" id="WP_146300716.1">
    <property type="nucleotide sequence ID" value="NZ_CP042301.2"/>
</dbReference>
<organism evidence="2 3">
    <name type="scientific">Nitratireductor mangrovi</name>
    <dbReference type="NCBI Taxonomy" id="2599600"/>
    <lineage>
        <taxon>Bacteria</taxon>
        <taxon>Pseudomonadati</taxon>
        <taxon>Pseudomonadota</taxon>
        <taxon>Alphaproteobacteria</taxon>
        <taxon>Hyphomicrobiales</taxon>
        <taxon>Phyllobacteriaceae</taxon>
        <taxon>Nitratireductor</taxon>
    </lineage>
</organism>